<organism evidence="2 3">
    <name type="scientific">Streptosporangium amethystogenes subsp. fukuiense</name>
    <dbReference type="NCBI Taxonomy" id="698418"/>
    <lineage>
        <taxon>Bacteria</taxon>
        <taxon>Bacillati</taxon>
        <taxon>Actinomycetota</taxon>
        <taxon>Actinomycetes</taxon>
        <taxon>Streptosporangiales</taxon>
        <taxon>Streptosporangiaceae</taxon>
        <taxon>Streptosporangium</taxon>
    </lineage>
</organism>
<reference evidence="3" key="1">
    <citation type="journal article" date="2019" name="Int. J. Syst. Evol. Microbiol.">
        <title>The Global Catalogue of Microorganisms (GCM) 10K type strain sequencing project: providing services to taxonomists for standard genome sequencing and annotation.</title>
        <authorList>
            <consortium name="The Broad Institute Genomics Platform"/>
            <consortium name="The Broad Institute Genome Sequencing Center for Infectious Disease"/>
            <person name="Wu L."/>
            <person name="Ma J."/>
        </authorList>
    </citation>
    <scope>NUCLEOTIDE SEQUENCE [LARGE SCALE GENOMIC DNA]</scope>
    <source>
        <strain evidence="3">JCM 10083</strain>
    </source>
</reference>
<dbReference type="InterPro" id="IPR016187">
    <property type="entry name" value="CTDL_fold"/>
</dbReference>
<evidence type="ECO:0000313" key="3">
    <source>
        <dbReference type="Proteomes" id="UP001596514"/>
    </source>
</evidence>
<dbReference type="InterPro" id="IPR005532">
    <property type="entry name" value="SUMF_dom"/>
</dbReference>
<dbReference type="SUPFAM" id="SSF56436">
    <property type="entry name" value="C-type lectin-like"/>
    <property type="match status" value="1"/>
</dbReference>
<dbReference type="InterPro" id="IPR042095">
    <property type="entry name" value="SUMF_sf"/>
</dbReference>
<dbReference type="Gene3D" id="3.90.1580.10">
    <property type="entry name" value="paralog of FGE (formylglycine-generating enzyme)"/>
    <property type="match status" value="1"/>
</dbReference>
<dbReference type="Pfam" id="PF03781">
    <property type="entry name" value="FGE-sulfatase"/>
    <property type="match status" value="1"/>
</dbReference>
<dbReference type="Proteomes" id="UP001596514">
    <property type="component" value="Unassembled WGS sequence"/>
</dbReference>
<name>A0ABW2SXK9_9ACTN</name>
<keyword evidence="3" id="KW-1185">Reference proteome</keyword>
<accession>A0ABW2SXK9</accession>
<dbReference type="RefSeq" id="WP_343980536.1">
    <property type="nucleotide sequence ID" value="NZ_BAAAGK010000203.1"/>
</dbReference>
<gene>
    <name evidence="2" type="ORF">ACFQVD_11870</name>
</gene>
<dbReference type="PANTHER" id="PTHR23150:SF19">
    <property type="entry name" value="FORMYLGLYCINE-GENERATING ENZYME"/>
    <property type="match status" value="1"/>
</dbReference>
<sequence>MTGPAAAEGMVWIPGGRTIVGCDTAYPEEAPAREVLVAGFWMDPCPVTNRRFAEFVEATGHVTDAERPLDASVYRDLPPDLRAPSSLLFTPGDHPVDLNDASQWWQVVPGVTWYHPSGPGSDIAGVEDHPVVHVTIEDARAYARWRGAELAGEDEWEHAARGGLHQARYEWGDEFTPGGKYRANTWQGRFPWENLAADGWVGTSPVGSYPANRYGLHDMTGNVWEWTTSWWTATRRSAKAPSPCCGPPRVPDDAWDPTMPQARIPRFVTKGGSHLCAPDYCRRYRPAARSPQAADTSSSHLGFRCILRTASPFLRTPPEDTHAEQ</sequence>
<evidence type="ECO:0000313" key="2">
    <source>
        <dbReference type="EMBL" id="MFC7600793.1"/>
    </source>
</evidence>
<feature type="domain" description="Sulfatase-modifying factor enzyme-like" evidence="1">
    <location>
        <begin position="7"/>
        <end position="306"/>
    </location>
</feature>
<dbReference type="EMBL" id="JBHTEE010000001">
    <property type="protein sequence ID" value="MFC7600793.1"/>
    <property type="molecule type" value="Genomic_DNA"/>
</dbReference>
<dbReference type="InterPro" id="IPR051043">
    <property type="entry name" value="Sulfatase_Mod_Factor_Kinase"/>
</dbReference>
<comment type="caution">
    <text evidence="2">The sequence shown here is derived from an EMBL/GenBank/DDBJ whole genome shotgun (WGS) entry which is preliminary data.</text>
</comment>
<proteinExistence type="predicted"/>
<protein>
    <submittedName>
        <fullName evidence="2">Formylglycine-generating enzyme family protein</fullName>
    </submittedName>
</protein>
<dbReference type="PANTHER" id="PTHR23150">
    <property type="entry name" value="SULFATASE MODIFYING FACTOR 1, 2"/>
    <property type="match status" value="1"/>
</dbReference>
<evidence type="ECO:0000259" key="1">
    <source>
        <dbReference type="Pfam" id="PF03781"/>
    </source>
</evidence>